<dbReference type="Pfam" id="PF00094">
    <property type="entry name" value="VWD"/>
    <property type="match status" value="1"/>
</dbReference>
<organism evidence="3 4">
    <name type="scientific">Compostimonas suwonensis</name>
    <dbReference type="NCBI Taxonomy" id="1048394"/>
    <lineage>
        <taxon>Bacteria</taxon>
        <taxon>Bacillati</taxon>
        <taxon>Actinomycetota</taxon>
        <taxon>Actinomycetes</taxon>
        <taxon>Micrococcales</taxon>
        <taxon>Microbacteriaceae</taxon>
        <taxon>Compostimonas</taxon>
    </lineage>
</organism>
<evidence type="ECO:0000313" key="4">
    <source>
        <dbReference type="Proteomes" id="UP000230161"/>
    </source>
</evidence>
<evidence type="ECO:0000259" key="2">
    <source>
        <dbReference type="PROSITE" id="PS51233"/>
    </source>
</evidence>
<dbReference type="PROSITE" id="PS51257">
    <property type="entry name" value="PROKAR_LIPOPROTEIN"/>
    <property type="match status" value="1"/>
</dbReference>
<feature type="compositionally biased region" description="Low complexity" evidence="1">
    <location>
        <begin position="175"/>
        <end position="194"/>
    </location>
</feature>
<gene>
    <name evidence="3" type="ORF">CLV54_1498</name>
</gene>
<feature type="region of interest" description="Disordered" evidence="1">
    <location>
        <begin position="834"/>
        <end position="882"/>
    </location>
</feature>
<comment type="caution">
    <text evidence="3">The sequence shown here is derived from an EMBL/GenBank/DDBJ whole genome shotgun (WGS) entry which is preliminary data.</text>
</comment>
<dbReference type="InterPro" id="IPR051495">
    <property type="entry name" value="Epithelial_Barrier/Signaling"/>
</dbReference>
<dbReference type="Proteomes" id="UP000230161">
    <property type="component" value="Unassembled WGS sequence"/>
</dbReference>
<feature type="domain" description="VWFD" evidence="2">
    <location>
        <begin position="557"/>
        <end position="754"/>
    </location>
</feature>
<dbReference type="PROSITE" id="PS51233">
    <property type="entry name" value="VWFD"/>
    <property type="match status" value="1"/>
</dbReference>
<proteinExistence type="predicted"/>
<accession>A0A2M9C0J7</accession>
<reference evidence="3 4" key="1">
    <citation type="submission" date="2017-11" db="EMBL/GenBank/DDBJ databases">
        <title>Genomic Encyclopedia of Archaeal and Bacterial Type Strains, Phase II (KMG-II): From Individual Species to Whole Genera.</title>
        <authorList>
            <person name="Goeker M."/>
        </authorList>
    </citation>
    <scope>NUCLEOTIDE SEQUENCE [LARGE SCALE GENOMIC DNA]</scope>
    <source>
        <strain evidence="3 4">DSM 25625</strain>
    </source>
</reference>
<dbReference type="EMBL" id="PGFB01000002">
    <property type="protein sequence ID" value="PJJ63822.1"/>
    <property type="molecule type" value="Genomic_DNA"/>
</dbReference>
<keyword evidence="4" id="KW-1185">Reference proteome</keyword>
<dbReference type="OrthoDB" id="574668at2"/>
<dbReference type="PANTHER" id="PTHR13802:SF65">
    <property type="entry name" value="NIDOGEN"/>
    <property type="match status" value="1"/>
</dbReference>
<sequence>MLRSRHRRLVGAVIVVAVVGGLAACFPSGPEESDDHDASITPVDFSELPALDAFMPEPWEPRTRDEQLAIEIEEATAGGGSPTSQQVVDALALSYGGIPGASASELPVADTPGQSGTWALALSARHGDELTEEQRAALETLEADPADTFAIDPAELQTAIADPTFGDIPDDSAEGESGASSVAPASVDASSTTPAAPVDLAAPRAALAPPPAAAIGARLRAISTRVYGDWKRFRPDFPTLQLTIALSRAANGKASMDTWCVGTVCTIRVFPNVWNTGRYSTQELKYIFAHEFFHALQFQWSQRLKAPAWALDGAANWAAADLYRTVATPRADFMWSDWFSASRTPLAALSYAAWPLFEADHAVGADPYEADKAIFRYGSENTTDSMAVGFLNDVETLLRAGAAGARVRAYSGDPSWYLAWPGRNAATGPADNVRPLASAPVGIGSFSVHQAGDFTHIVRDATFTNDVGIATVLPVGGAFTTRAKDGTVDVAEGQEARFCFDASGCRCPEGQASDAIVMDGHHMLFGFELQEVASFVQVENDKWDPGTYCEKRDDGTEAATANGDPHYTTFDGYTYTSNSLAEFVTMRDPEGGLEVQSRHEPYSAHEVDTIVAPGAVGTSAVAVDVGEGRRVTFEGADFTFDADVTIRVDGDVVGDDRFSVGEVKVSRGRNDDDFRTWTLEWPDGSSVELMWGWGFSVTARLAPDRAERMVGMLGAADHNLFDDLALPDGTVLGAGKDIETDFAQAWRVDAATSLFDYGSGQSFATFVKPLPEAVAVSAESRDGCRDQLGARATTAEVDACAYDLSATSIPGLADLHRVFTENRMVRQAVASFPIDWNGDGSPDSGDSGGGGDADGGRDDGGDDDLGPVGGEPATPAKAGVPSATLEATISDAAVLAEGTTARIKLKAGTIVMARAISCAGEANLWVTLVGPNAMTGDLYLCGPAAVAAPDEDDEGTPGTNYGLVTTDGDYLVSMQTDSVDPVAATVEVFADPTPTVLSPKSVDGFTLETSMSGIGDTIVLQPDPTDFTDLDMSGLGGVCYFVSTSAFADDQAAGYFVPFDAVCRHGPTTLIPTGTSSTVVLVKRDAAPQPVVVKVAG</sequence>
<dbReference type="RefSeq" id="WP_100344280.1">
    <property type="nucleotide sequence ID" value="NZ_PGFB01000002.1"/>
</dbReference>
<dbReference type="PANTHER" id="PTHR13802">
    <property type="entry name" value="MUCIN 4-RELATED"/>
    <property type="match status" value="1"/>
</dbReference>
<evidence type="ECO:0000256" key="1">
    <source>
        <dbReference type="SAM" id="MobiDB-lite"/>
    </source>
</evidence>
<dbReference type="SMART" id="SM00216">
    <property type="entry name" value="VWD"/>
    <property type="match status" value="1"/>
</dbReference>
<dbReference type="AlphaFoldDB" id="A0A2M9C0J7"/>
<name>A0A2M9C0J7_9MICO</name>
<feature type="region of interest" description="Disordered" evidence="1">
    <location>
        <begin position="164"/>
        <end position="194"/>
    </location>
</feature>
<evidence type="ECO:0000313" key="3">
    <source>
        <dbReference type="EMBL" id="PJJ63822.1"/>
    </source>
</evidence>
<dbReference type="InterPro" id="IPR001846">
    <property type="entry name" value="VWF_type-D"/>
</dbReference>
<protein>
    <submittedName>
        <fullName evidence="3">von Willebrand factor type D domain-containing protein</fullName>
    </submittedName>
</protein>